<dbReference type="HOGENOM" id="CLU_009583_14_0_0"/>
<protein>
    <submittedName>
        <fullName evidence="2">Glycosyl transferase group 1</fullName>
    </submittedName>
</protein>
<reference evidence="2 3" key="1">
    <citation type="journal article" date="2011" name="Stand. Genomic Sci.">
        <title>Genome sequence of the moderately thermophilic halophile Flexistipes sinusarabici strain (MAS10).</title>
        <authorList>
            <person name="Lapidus A."/>
            <person name="Chertkov O."/>
            <person name="Nolan M."/>
            <person name="Lucas S."/>
            <person name="Hammon N."/>
            <person name="Deshpande S."/>
            <person name="Cheng J.F."/>
            <person name="Tapia R."/>
            <person name="Han C."/>
            <person name="Goodwin L."/>
            <person name="Pitluck S."/>
            <person name="Liolios K."/>
            <person name="Pagani I."/>
            <person name="Ivanova N."/>
            <person name="Huntemann M."/>
            <person name="Mavromatis K."/>
            <person name="Mikhailova N."/>
            <person name="Pati A."/>
            <person name="Chen A."/>
            <person name="Palaniappan K."/>
            <person name="Land M."/>
            <person name="Hauser L."/>
            <person name="Brambilla E.M."/>
            <person name="Rohde M."/>
            <person name="Abt B."/>
            <person name="Spring S."/>
            <person name="Goker M."/>
            <person name="Bristow J."/>
            <person name="Eisen J.A."/>
            <person name="Markowitz V."/>
            <person name="Hugenholtz P."/>
            <person name="Kyrpides N.C."/>
            <person name="Klenk H.P."/>
            <person name="Woyke T."/>
        </authorList>
    </citation>
    <scope>NUCLEOTIDE SEQUENCE [LARGE SCALE GENOMIC DNA]</scope>
    <source>
        <strain evidence="3">DSM 4947 / MAS 10</strain>
    </source>
</reference>
<dbReference type="PANTHER" id="PTHR12526">
    <property type="entry name" value="GLYCOSYLTRANSFERASE"/>
    <property type="match status" value="1"/>
</dbReference>
<name>F8E8J1_FLESM</name>
<dbReference type="Pfam" id="PF00534">
    <property type="entry name" value="Glycos_transf_1"/>
    <property type="match status" value="1"/>
</dbReference>
<keyword evidence="2" id="KW-0808">Transferase</keyword>
<gene>
    <name evidence="2" type="ordered locus">Flexsi_0352</name>
</gene>
<dbReference type="EMBL" id="CP002858">
    <property type="protein sequence ID" value="AEI14040.1"/>
    <property type="molecule type" value="Genomic_DNA"/>
</dbReference>
<dbReference type="CDD" id="cd03801">
    <property type="entry name" value="GT4_PimA-like"/>
    <property type="match status" value="1"/>
</dbReference>
<keyword evidence="3" id="KW-1185">Reference proteome</keyword>
<dbReference type="eggNOG" id="COG0438">
    <property type="taxonomic scope" value="Bacteria"/>
</dbReference>
<dbReference type="AlphaFoldDB" id="F8E8J1"/>
<evidence type="ECO:0000313" key="2">
    <source>
        <dbReference type="EMBL" id="AEI14040.1"/>
    </source>
</evidence>
<accession>F8E8J1</accession>
<evidence type="ECO:0000313" key="3">
    <source>
        <dbReference type="Proteomes" id="UP000006621"/>
    </source>
</evidence>
<dbReference type="InterPro" id="IPR001296">
    <property type="entry name" value="Glyco_trans_1"/>
</dbReference>
<sequence length="345" mass="40327">MGKYIKESHIINNKFITKFIRLGTTNNFNERQRTTLHKIIRFAKLILRCFTTNFIFNPDLIYMSISSKGMGFYKDALIILILKVTGRKFIYHFHNKGVRTRQDKWLDNILYKIIFKNADVILLSQHLYTDIEKYVPENRVHYCSNGIPEISIENDRLRYDKEIVNILFFSNLIESKGVFVLLEACNILKEKQLLFRCIFAGVEGDITADNFYKRVNVLNLSDYVEYLGSKYGKDKEDLFLTIDIFAHPTFEDCSPLVLIEAMQYSLPIISTYEGGIPDIIEDRANGFLVNQLNSEAVADKLEFLIKNPEMRKKMGETGRQKYLEQFTLNKFEKQISNILEISIKK</sequence>
<organism evidence="2 3">
    <name type="scientific">Flexistipes sinusarabici (strain ATCC 49648 / DSM 4947 / MAS 10)</name>
    <dbReference type="NCBI Taxonomy" id="717231"/>
    <lineage>
        <taxon>Bacteria</taxon>
        <taxon>Pseudomonadati</taxon>
        <taxon>Deferribacterota</taxon>
        <taxon>Deferribacteres</taxon>
        <taxon>Deferribacterales</taxon>
        <taxon>Flexistipitaceae</taxon>
        <taxon>Flexistipes</taxon>
    </lineage>
</organism>
<reference evidence="3" key="2">
    <citation type="submission" date="2011-06" db="EMBL/GenBank/DDBJ databases">
        <title>The complete genome of Flexistipes sinusarabici DSM 4947.</title>
        <authorList>
            <person name="Lucas S."/>
            <person name="Han J."/>
            <person name="Lapidus A."/>
            <person name="Bruce D."/>
            <person name="Goodwin L."/>
            <person name="Pitluck S."/>
            <person name="Peters L."/>
            <person name="Kyrpides N."/>
            <person name="Mavromatis K."/>
            <person name="Ivanova N."/>
            <person name="Mikhailova N."/>
            <person name="Chertkov O."/>
            <person name="Detter J.C."/>
            <person name="Tapia R."/>
            <person name="Han C."/>
            <person name="Land M."/>
            <person name="Hauser L."/>
            <person name="Markowitz V."/>
            <person name="Cheng J.-F."/>
            <person name="Hugenholtz P."/>
            <person name="Woyke T."/>
            <person name="Wu D."/>
            <person name="Spring S."/>
            <person name="Schroeder M."/>
            <person name="Brambilla E."/>
            <person name="Klenk H.-P."/>
            <person name="Eisen J.A."/>
        </authorList>
    </citation>
    <scope>NUCLEOTIDE SEQUENCE [LARGE SCALE GENOMIC DNA]</scope>
    <source>
        <strain evidence="3">DSM 4947 / MAS 10</strain>
    </source>
</reference>
<dbReference type="Gene3D" id="3.40.50.2000">
    <property type="entry name" value="Glycogen Phosphorylase B"/>
    <property type="match status" value="2"/>
</dbReference>
<dbReference type="Proteomes" id="UP000006621">
    <property type="component" value="Chromosome"/>
</dbReference>
<feature type="domain" description="Glycosyl transferase family 1" evidence="1">
    <location>
        <begin position="165"/>
        <end position="320"/>
    </location>
</feature>
<dbReference type="KEGG" id="fsi:Flexsi_0352"/>
<dbReference type="SUPFAM" id="SSF53756">
    <property type="entry name" value="UDP-Glycosyltransferase/glycogen phosphorylase"/>
    <property type="match status" value="1"/>
</dbReference>
<dbReference type="GO" id="GO:0016757">
    <property type="term" value="F:glycosyltransferase activity"/>
    <property type="evidence" value="ECO:0007669"/>
    <property type="project" value="InterPro"/>
</dbReference>
<dbReference type="STRING" id="717231.Flexsi_0352"/>
<proteinExistence type="predicted"/>
<evidence type="ECO:0000259" key="1">
    <source>
        <dbReference type="Pfam" id="PF00534"/>
    </source>
</evidence>